<accession>A0A433ZYL9</accession>
<reference evidence="1 2" key="1">
    <citation type="submission" date="2017-08" db="EMBL/GenBank/DDBJ databases">
        <title>Draft genome sequence of pheromone producing symbiont Morganella morganii, of the female New Zealand grass grub Costelytra giveni.</title>
        <authorList>
            <person name="Laugraud A."/>
            <person name="Young S.D."/>
            <person name="Hurst M.H."/>
        </authorList>
    </citation>
    <scope>NUCLEOTIDE SEQUENCE [LARGE SCALE GENOMIC DNA]</scope>
    <source>
        <strain evidence="1 2">MMsCG</strain>
    </source>
</reference>
<name>A0A433ZYL9_MORMO</name>
<protein>
    <submittedName>
        <fullName evidence="1">Uncharacterized protein</fullName>
    </submittedName>
</protein>
<dbReference type="AlphaFoldDB" id="A0A433ZYL9"/>
<sequence length="251" mass="27322">MEITNNISTQFADYIPENDVAQKKTVSPDNTVNPEIVRLVTENQYSQRNTVTGKTAEEIIRPFSHHVIPSLLSDYDNKRMSAVIELCNVLLLDAVNQQERRDTLEKLAMQQATQLKELKYQEADYQVAAAVVGAIVSVTVAVIGGSMAINGINPANPGVLTAQSIAGQAISGLSQSLGQLGSQPIAAMGTRLQGEGEVVRALKDVLLSNMSVHNKVSDDQKAFQKKLLDMLISEFENRKNTAQNLINSMKG</sequence>
<dbReference type="OrthoDB" id="6466237at2"/>
<dbReference type="Proteomes" id="UP000286908">
    <property type="component" value="Unassembled WGS sequence"/>
</dbReference>
<evidence type="ECO:0000313" key="2">
    <source>
        <dbReference type="Proteomes" id="UP000286908"/>
    </source>
</evidence>
<dbReference type="EMBL" id="NRQY01000001">
    <property type="protein sequence ID" value="RUT67117.1"/>
    <property type="molecule type" value="Genomic_DNA"/>
</dbReference>
<evidence type="ECO:0000313" key="1">
    <source>
        <dbReference type="EMBL" id="RUT67117.1"/>
    </source>
</evidence>
<comment type="caution">
    <text evidence="1">The sequence shown here is derived from an EMBL/GenBank/DDBJ whole genome shotgun (WGS) entry which is preliminary data.</text>
</comment>
<proteinExistence type="predicted"/>
<gene>
    <name evidence="1" type="ORF">CKG00_12620</name>
</gene>
<organism evidence="1 2">
    <name type="scientific">Morganella morganii</name>
    <name type="common">Proteus morganii</name>
    <dbReference type="NCBI Taxonomy" id="582"/>
    <lineage>
        <taxon>Bacteria</taxon>
        <taxon>Pseudomonadati</taxon>
        <taxon>Pseudomonadota</taxon>
        <taxon>Gammaproteobacteria</taxon>
        <taxon>Enterobacterales</taxon>
        <taxon>Morganellaceae</taxon>
        <taxon>Morganella</taxon>
    </lineage>
</organism>